<protein>
    <submittedName>
        <fullName evidence="3">Uncharacterized protein</fullName>
    </submittedName>
</protein>
<dbReference type="Proteomes" id="UP000299102">
    <property type="component" value="Unassembled WGS sequence"/>
</dbReference>
<feature type="signal peptide" evidence="2">
    <location>
        <begin position="1"/>
        <end position="19"/>
    </location>
</feature>
<evidence type="ECO:0000256" key="2">
    <source>
        <dbReference type="SAM" id="SignalP"/>
    </source>
</evidence>
<evidence type="ECO:0000313" key="4">
    <source>
        <dbReference type="Proteomes" id="UP000299102"/>
    </source>
</evidence>
<proteinExistence type="predicted"/>
<accession>A0A4C1YNW4</accession>
<feature type="chain" id="PRO_5020022969" evidence="2">
    <location>
        <begin position="20"/>
        <end position="301"/>
    </location>
</feature>
<feature type="compositionally biased region" description="Low complexity" evidence="1">
    <location>
        <begin position="210"/>
        <end position="229"/>
    </location>
</feature>
<keyword evidence="2" id="KW-0732">Signal</keyword>
<dbReference type="AlphaFoldDB" id="A0A4C1YNW4"/>
<evidence type="ECO:0000256" key="1">
    <source>
        <dbReference type="SAM" id="MobiDB-lite"/>
    </source>
</evidence>
<feature type="compositionally biased region" description="Low complexity" evidence="1">
    <location>
        <begin position="84"/>
        <end position="113"/>
    </location>
</feature>
<comment type="caution">
    <text evidence="3">The sequence shown here is derived from an EMBL/GenBank/DDBJ whole genome shotgun (WGS) entry which is preliminary data.</text>
</comment>
<evidence type="ECO:0000313" key="3">
    <source>
        <dbReference type="EMBL" id="GBP76339.1"/>
    </source>
</evidence>
<feature type="region of interest" description="Disordered" evidence="1">
    <location>
        <begin position="210"/>
        <end position="270"/>
    </location>
</feature>
<feature type="compositionally biased region" description="Pro residues" evidence="1">
    <location>
        <begin position="230"/>
        <end position="241"/>
    </location>
</feature>
<reference evidence="3 4" key="1">
    <citation type="journal article" date="2019" name="Commun. Biol.">
        <title>The bagworm genome reveals a unique fibroin gene that provides high tensile strength.</title>
        <authorList>
            <person name="Kono N."/>
            <person name="Nakamura H."/>
            <person name="Ohtoshi R."/>
            <person name="Tomita M."/>
            <person name="Numata K."/>
            <person name="Arakawa K."/>
        </authorList>
    </citation>
    <scope>NUCLEOTIDE SEQUENCE [LARGE SCALE GENOMIC DNA]</scope>
</reference>
<feature type="compositionally biased region" description="Low complexity" evidence="1">
    <location>
        <begin position="52"/>
        <end position="64"/>
    </location>
</feature>
<feature type="compositionally biased region" description="Polar residues" evidence="1">
    <location>
        <begin position="70"/>
        <end position="83"/>
    </location>
</feature>
<name>A0A4C1YNW4_EUMVA</name>
<organism evidence="3 4">
    <name type="scientific">Eumeta variegata</name>
    <name type="common">Bagworm moth</name>
    <name type="synonym">Eumeta japonica</name>
    <dbReference type="NCBI Taxonomy" id="151549"/>
    <lineage>
        <taxon>Eukaryota</taxon>
        <taxon>Metazoa</taxon>
        <taxon>Ecdysozoa</taxon>
        <taxon>Arthropoda</taxon>
        <taxon>Hexapoda</taxon>
        <taxon>Insecta</taxon>
        <taxon>Pterygota</taxon>
        <taxon>Neoptera</taxon>
        <taxon>Endopterygota</taxon>
        <taxon>Lepidoptera</taxon>
        <taxon>Glossata</taxon>
        <taxon>Ditrysia</taxon>
        <taxon>Tineoidea</taxon>
        <taxon>Psychidae</taxon>
        <taxon>Oiketicinae</taxon>
        <taxon>Eumeta</taxon>
    </lineage>
</organism>
<feature type="region of interest" description="Disordered" evidence="1">
    <location>
        <begin position="32"/>
        <end position="153"/>
    </location>
</feature>
<sequence>MTRNLSIYLLFLIPRLPWSRCFFASGLAGGQESGQKKVVWPPVPEANGYHSPQNQQQAPAYYNNTAHAPASQQHSPAPNQSYKQPQYHPQQAYQSQQQHSPYKTQPQQYQQPQAYSDGLRQESTGLSKLIPVGPGVSASPTRAAPLSPTAQRQQNRWAPVAAPTSPQSHVVANLAVARKQADSTGIGTQYTDMKWQLHVLFRSAYGTQPAYPSQQQAYPSQQQQHSPQPLYAPKPFEPPPATITLRPQQPVHQQPPPVFPSQPATASFKETSGGRVIISIIFEPEGVASKPDRGRPLWNSS</sequence>
<gene>
    <name evidence="3" type="ORF">EVAR_49162_1</name>
</gene>
<dbReference type="OrthoDB" id="7465421at2759"/>
<dbReference type="EMBL" id="BGZK01001287">
    <property type="protein sequence ID" value="GBP76339.1"/>
    <property type="molecule type" value="Genomic_DNA"/>
</dbReference>
<keyword evidence="4" id="KW-1185">Reference proteome</keyword>